<protein>
    <submittedName>
        <fullName evidence="3">Lipase, GDSL</fullName>
    </submittedName>
</protein>
<reference evidence="3 4" key="1">
    <citation type="journal article" date="2016" name="Sci. Rep.">
        <title>The genome sequence of the outbreeding globe artichoke constructed de novo incorporating a phase-aware low-pass sequencing strategy of F1 progeny.</title>
        <authorList>
            <person name="Scaglione D."/>
            <person name="Reyes-Chin-Wo S."/>
            <person name="Acquadro A."/>
            <person name="Froenicke L."/>
            <person name="Portis E."/>
            <person name="Beitel C."/>
            <person name="Tirone M."/>
            <person name="Mauro R."/>
            <person name="Lo Monaco A."/>
            <person name="Mauromicale G."/>
            <person name="Faccioli P."/>
            <person name="Cattivelli L."/>
            <person name="Rieseberg L."/>
            <person name="Michelmore R."/>
            <person name="Lanteri S."/>
        </authorList>
    </citation>
    <scope>NUCLEOTIDE SEQUENCE [LARGE SCALE GENOMIC DNA]</scope>
    <source>
        <strain evidence="3">2C</strain>
    </source>
</reference>
<dbReference type="InterPro" id="IPR035669">
    <property type="entry name" value="SGNH_plant_lipase-like"/>
</dbReference>
<proteinExistence type="inferred from homology"/>
<evidence type="ECO:0000313" key="3">
    <source>
        <dbReference type="EMBL" id="KVH97046.1"/>
    </source>
</evidence>
<dbReference type="Gene3D" id="3.40.50.1110">
    <property type="entry name" value="SGNH hydrolase"/>
    <property type="match status" value="1"/>
</dbReference>
<comment type="similarity">
    <text evidence="1">Belongs to the 'GDSL' lipolytic enzyme family.</text>
</comment>
<dbReference type="STRING" id="59895.A0A124SDI3"/>
<keyword evidence="4" id="KW-1185">Reference proteome</keyword>
<evidence type="ECO:0000313" key="4">
    <source>
        <dbReference type="Proteomes" id="UP000243975"/>
    </source>
</evidence>
<sequence>MHANLTIFLSLLFLQVTTSTLLESPSKMTTPLARLNSSLKLNIPVFLLLVVFVSDAQPQNLVKKHHKVSAVLVFGDSTSDPGNNNYILTPFKGNFPPYGRDFADQKPTGRFSNGLLTSDFIARHVGVKDNVPAYLDPSLTIHDFMTGVSFASAGSGYDPLTPTISNVIPLPRQLEYFKEYKVKLVAAIGKKKTKEIINNALYLVSAGTNDFVVNYFTLPIRRHEYSLPSYMNFVMKTQLDFLQALWGEGARKIGVAGLPPMGCLPIVITLFSKNAIHDRGCIDFFSSVARTYNSMLQTQLNLMHFNHAHEGARIAYFDIYSPLLDGIVGHKYGFKEVRLGCCGTGLLETTFLCNPSSKTCSDASKYAFWDSIHPTQEMYKICSKALQPTIDHMIRD</sequence>
<dbReference type="InterPro" id="IPR050592">
    <property type="entry name" value="GDSL_lipolytic_enzyme"/>
</dbReference>
<organism evidence="3 4">
    <name type="scientific">Cynara cardunculus var. scolymus</name>
    <name type="common">Globe artichoke</name>
    <name type="synonym">Cynara scolymus</name>
    <dbReference type="NCBI Taxonomy" id="59895"/>
    <lineage>
        <taxon>Eukaryota</taxon>
        <taxon>Viridiplantae</taxon>
        <taxon>Streptophyta</taxon>
        <taxon>Embryophyta</taxon>
        <taxon>Tracheophyta</taxon>
        <taxon>Spermatophyta</taxon>
        <taxon>Magnoliopsida</taxon>
        <taxon>eudicotyledons</taxon>
        <taxon>Gunneridae</taxon>
        <taxon>Pentapetalae</taxon>
        <taxon>asterids</taxon>
        <taxon>campanulids</taxon>
        <taxon>Asterales</taxon>
        <taxon>Asteraceae</taxon>
        <taxon>Carduoideae</taxon>
        <taxon>Cardueae</taxon>
        <taxon>Carduinae</taxon>
        <taxon>Cynara</taxon>
    </lineage>
</organism>
<accession>A0A124SDI3</accession>
<dbReference type="PANTHER" id="PTHR45642:SF3">
    <property type="entry name" value="OS09G0540400 PROTEIN"/>
    <property type="match status" value="1"/>
</dbReference>
<dbReference type="FunFam" id="3.40.50.1110:FF:000003">
    <property type="entry name" value="GDSL esterase/lipase APG"/>
    <property type="match status" value="1"/>
</dbReference>
<comment type="caution">
    <text evidence="3">The sequence shown here is derived from an EMBL/GenBank/DDBJ whole genome shotgun (WGS) entry which is preliminary data.</text>
</comment>
<feature type="chain" id="PRO_5007176169" evidence="2">
    <location>
        <begin position="20"/>
        <end position="396"/>
    </location>
</feature>
<dbReference type="GO" id="GO:0016788">
    <property type="term" value="F:hydrolase activity, acting on ester bonds"/>
    <property type="evidence" value="ECO:0007669"/>
    <property type="project" value="InterPro"/>
</dbReference>
<dbReference type="InterPro" id="IPR001087">
    <property type="entry name" value="GDSL"/>
</dbReference>
<keyword evidence="2" id="KW-0732">Signal</keyword>
<feature type="signal peptide" evidence="2">
    <location>
        <begin position="1"/>
        <end position="19"/>
    </location>
</feature>
<dbReference type="AlphaFoldDB" id="A0A124SDI3"/>
<gene>
    <name evidence="3" type="ORF">Ccrd_000861</name>
</gene>
<evidence type="ECO:0000256" key="2">
    <source>
        <dbReference type="SAM" id="SignalP"/>
    </source>
</evidence>
<dbReference type="Pfam" id="PF00657">
    <property type="entry name" value="Lipase_GDSL"/>
    <property type="match status" value="1"/>
</dbReference>
<dbReference type="EMBL" id="LEKV01003874">
    <property type="protein sequence ID" value="KVH97046.1"/>
    <property type="molecule type" value="Genomic_DNA"/>
</dbReference>
<dbReference type="Gramene" id="KVH97046">
    <property type="protein sequence ID" value="KVH97046"/>
    <property type="gene ID" value="Ccrd_000861"/>
</dbReference>
<dbReference type="OMA" id="RIAYMDI"/>
<evidence type="ECO:0000256" key="1">
    <source>
        <dbReference type="ARBA" id="ARBA00008668"/>
    </source>
</evidence>
<dbReference type="CDD" id="cd01837">
    <property type="entry name" value="SGNH_plant_lipase_like"/>
    <property type="match status" value="1"/>
</dbReference>
<name>A0A124SDI3_CYNCS</name>
<dbReference type="Proteomes" id="UP000243975">
    <property type="component" value="Unassembled WGS sequence"/>
</dbReference>
<dbReference type="PANTHER" id="PTHR45642">
    <property type="entry name" value="GDSL ESTERASE/LIPASE EXL3"/>
    <property type="match status" value="1"/>
</dbReference>
<dbReference type="InterPro" id="IPR036514">
    <property type="entry name" value="SGNH_hydro_sf"/>
</dbReference>
<dbReference type="OrthoDB" id="1600564at2759"/>
<dbReference type="SUPFAM" id="SSF52266">
    <property type="entry name" value="SGNH hydrolase"/>
    <property type="match status" value="1"/>
</dbReference>